<keyword evidence="7" id="KW-1185">Reference proteome</keyword>
<reference evidence="6" key="1">
    <citation type="journal article" date="2022" name="Front. Microbiol.">
        <title>Mirubactin C rescues the lethal effect of cell wall biosynthesis mutations in Bacillus subtilis.</title>
        <authorList>
            <person name="Kepplinger B."/>
            <person name="Wen X."/>
            <person name="Tyler A.R."/>
            <person name="Kim B.Y."/>
            <person name="Brown J."/>
            <person name="Banks P."/>
            <person name="Dashti Y."/>
            <person name="Mackenzie E.S."/>
            <person name="Wills C."/>
            <person name="Kawai Y."/>
            <person name="Waldron K.J."/>
            <person name="Allenby N.E.E."/>
            <person name="Wu L.J."/>
            <person name="Hall M.J."/>
            <person name="Errington J."/>
        </authorList>
    </citation>
    <scope>NUCLEOTIDE SEQUENCE</scope>
    <source>
        <strain evidence="6">MDA8-470</strain>
    </source>
</reference>
<dbReference type="Pfam" id="PF00072">
    <property type="entry name" value="Response_reg"/>
    <property type="match status" value="1"/>
</dbReference>
<dbReference type="SUPFAM" id="SSF52172">
    <property type="entry name" value="CheY-like"/>
    <property type="match status" value="1"/>
</dbReference>
<feature type="DNA-binding region" description="OmpR/PhoB-type" evidence="3">
    <location>
        <begin position="137"/>
        <end position="237"/>
    </location>
</feature>
<dbReference type="CDD" id="cd00383">
    <property type="entry name" value="trans_reg_C"/>
    <property type="match status" value="1"/>
</dbReference>
<dbReference type="PANTHER" id="PTHR48111:SF68">
    <property type="entry name" value="OMPR SUBFAMILY"/>
    <property type="match status" value="1"/>
</dbReference>
<dbReference type="SMART" id="SM00448">
    <property type="entry name" value="REC"/>
    <property type="match status" value="1"/>
</dbReference>
<dbReference type="Gene3D" id="1.10.10.10">
    <property type="entry name" value="Winged helix-like DNA-binding domain superfamily/Winged helix DNA-binding domain"/>
    <property type="match status" value="1"/>
</dbReference>
<evidence type="ECO:0000313" key="6">
    <source>
        <dbReference type="EMBL" id="UZK57779.1"/>
    </source>
</evidence>
<keyword evidence="1 3" id="KW-0238">DNA-binding</keyword>
<evidence type="ECO:0000259" key="4">
    <source>
        <dbReference type="PROSITE" id="PS50110"/>
    </source>
</evidence>
<dbReference type="InterPro" id="IPR001789">
    <property type="entry name" value="Sig_transdc_resp-reg_receiver"/>
</dbReference>
<proteinExistence type="predicted"/>
<evidence type="ECO:0000313" key="7">
    <source>
        <dbReference type="Proteomes" id="UP001164963"/>
    </source>
</evidence>
<dbReference type="Proteomes" id="UP001164963">
    <property type="component" value="Chromosome"/>
</dbReference>
<dbReference type="RefSeq" id="WP_242442263.1">
    <property type="nucleotide sequence ID" value="NZ_CP098740.1"/>
</dbReference>
<dbReference type="Gene3D" id="6.10.250.690">
    <property type="match status" value="1"/>
</dbReference>
<evidence type="ECO:0000256" key="2">
    <source>
        <dbReference type="PROSITE-ProRule" id="PRU00169"/>
    </source>
</evidence>
<dbReference type="Pfam" id="PF00486">
    <property type="entry name" value="Trans_reg_C"/>
    <property type="match status" value="1"/>
</dbReference>
<feature type="modified residue" description="4-aspartylphosphate" evidence="2">
    <location>
        <position position="60"/>
    </location>
</feature>
<feature type="domain" description="OmpR/PhoB-type" evidence="5">
    <location>
        <begin position="137"/>
        <end position="237"/>
    </location>
</feature>
<dbReference type="PANTHER" id="PTHR48111">
    <property type="entry name" value="REGULATOR OF RPOS"/>
    <property type="match status" value="1"/>
</dbReference>
<evidence type="ECO:0000256" key="3">
    <source>
        <dbReference type="PROSITE-ProRule" id="PRU01091"/>
    </source>
</evidence>
<dbReference type="PROSITE" id="PS50110">
    <property type="entry name" value="RESPONSE_REGULATORY"/>
    <property type="match status" value="1"/>
</dbReference>
<evidence type="ECO:0000256" key="1">
    <source>
        <dbReference type="ARBA" id="ARBA00023125"/>
    </source>
</evidence>
<dbReference type="InterPro" id="IPR011006">
    <property type="entry name" value="CheY-like_superfamily"/>
</dbReference>
<keyword evidence="2" id="KW-0597">Phosphoprotein</keyword>
<dbReference type="Gene3D" id="3.40.50.2300">
    <property type="match status" value="1"/>
</dbReference>
<evidence type="ECO:0000259" key="5">
    <source>
        <dbReference type="PROSITE" id="PS51755"/>
    </source>
</evidence>
<organism evidence="6 7">
    <name type="scientific">Streptomyces drozdowiczii</name>
    <dbReference type="NCBI Taxonomy" id="202862"/>
    <lineage>
        <taxon>Bacteria</taxon>
        <taxon>Bacillati</taxon>
        <taxon>Actinomycetota</taxon>
        <taxon>Actinomycetes</taxon>
        <taxon>Kitasatosporales</taxon>
        <taxon>Streptomycetaceae</taxon>
        <taxon>Streptomyces</taxon>
    </lineage>
</organism>
<dbReference type="InterPro" id="IPR036388">
    <property type="entry name" value="WH-like_DNA-bd_sf"/>
</dbReference>
<gene>
    <name evidence="6" type="ORF">NEH16_30075</name>
</gene>
<dbReference type="SMART" id="SM00862">
    <property type="entry name" value="Trans_reg_C"/>
    <property type="match status" value="1"/>
</dbReference>
<sequence length="238" mass="26620">MRAPDRIKGDIVQILVVEDSHNSDGELTRALERHGYGVASVSSGTAALDAHRGADFVLLDLDLPDIDGLEVCRRIREDAETPVITFTDSGSELDRVLALRTGADDCLDKPYEFRELVARIEAVTRRRHARPGLRESLTVLSIGTLRINAASREVLLRGSPVDLTRKEFDLLYYLARHSESVVSRQRLMTEIWEDPMPHMLGSRATRTVDTHVSSLRSKLGQRSWIRTVRGVGFRVGHG</sequence>
<dbReference type="PROSITE" id="PS51755">
    <property type="entry name" value="OMPR_PHOB"/>
    <property type="match status" value="1"/>
</dbReference>
<protein>
    <submittedName>
        <fullName evidence="6">Response regulator transcription factor</fullName>
    </submittedName>
</protein>
<name>A0ABY6Q0L9_9ACTN</name>
<dbReference type="EMBL" id="CP098740">
    <property type="protein sequence ID" value="UZK57779.1"/>
    <property type="molecule type" value="Genomic_DNA"/>
</dbReference>
<dbReference type="InterPro" id="IPR039420">
    <property type="entry name" value="WalR-like"/>
</dbReference>
<feature type="domain" description="Response regulatory" evidence="4">
    <location>
        <begin position="13"/>
        <end position="124"/>
    </location>
</feature>
<dbReference type="InterPro" id="IPR001867">
    <property type="entry name" value="OmpR/PhoB-type_DNA-bd"/>
</dbReference>
<accession>A0ABY6Q0L9</accession>